<comment type="caution">
    <text evidence="2">The sequence shown here is derived from an EMBL/GenBank/DDBJ whole genome shotgun (WGS) entry which is preliminary data.</text>
</comment>
<feature type="transmembrane region" description="Helical" evidence="1">
    <location>
        <begin position="186"/>
        <end position="205"/>
    </location>
</feature>
<evidence type="ECO:0000256" key="1">
    <source>
        <dbReference type="SAM" id="Phobius"/>
    </source>
</evidence>
<keyword evidence="1" id="KW-1133">Transmembrane helix</keyword>
<reference evidence="2" key="1">
    <citation type="submission" date="2021-03" db="EMBL/GenBank/DDBJ databases">
        <authorList>
            <person name="Bekaert M."/>
        </authorList>
    </citation>
    <scope>NUCLEOTIDE SEQUENCE</scope>
</reference>
<name>A0A8S3U0M2_MYTED</name>
<dbReference type="AlphaFoldDB" id="A0A8S3U0M2"/>
<feature type="transmembrane region" description="Helical" evidence="1">
    <location>
        <begin position="553"/>
        <end position="575"/>
    </location>
</feature>
<dbReference type="Proteomes" id="UP000683360">
    <property type="component" value="Unassembled WGS sequence"/>
</dbReference>
<dbReference type="EMBL" id="CAJPWZ010002520">
    <property type="protein sequence ID" value="CAG2239447.1"/>
    <property type="molecule type" value="Genomic_DNA"/>
</dbReference>
<feature type="transmembrane region" description="Helical" evidence="1">
    <location>
        <begin position="245"/>
        <end position="270"/>
    </location>
</feature>
<gene>
    <name evidence="2" type="ORF">MEDL_51790</name>
</gene>
<feature type="transmembrane region" description="Helical" evidence="1">
    <location>
        <begin position="290"/>
        <end position="310"/>
    </location>
</feature>
<sequence>MDKGIGKKSTTLDQTTVDRERQSIETVANYDLNQPDCFSETNQINKFHTEVNPVPDREKRTLEEKDTEKIASSNTMALEICIAPESINLDSLTKIETTDLEISSTPEDKNLETTDLNTMVTSEVTQEASTTSAILSAESAGHSNILKRRHIPENVDQEHEKSPINTQIAEENDESKKKPHFERRRMFNLAKHIISIVLIILDLVFDWMEYSEMNKTGNYTIAADRSVKDVEFTIECEGTGKTIQFIFLTFIIVATILSVVQILHIIYQLYNEIKGNPKDTKINLEYVETFVFLFFIEISQIMLIMGFYDVCTLDCTMDLTDLLIALNGLFSFSKVSWRFFTSCKCCTVYRKNPIRQHLRPVPRSPIRTVSPRQIVRRERDCRRSCSEYIKTCLKIILLPFIVLLIPFSPCILVYYIAKNCKCDCDVCESKVGDQKRARNKRQCEQSFKCCILRCCPDQDTQACDCKCEQCLSCNQSCKCCILGCFPAKFECKCRECLICDRNCYAFAIPCTTTPPQPTPPAVISIQPMPQPRPIVIQERKQQCENCGGKCINFLAAILILFVIVLLLFYLFLLVVEIQFVFDCVEQEWLMLATQESIVQNYLKLFSVSSF</sequence>
<evidence type="ECO:0000313" key="3">
    <source>
        <dbReference type="Proteomes" id="UP000683360"/>
    </source>
</evidence>
<evidence type="ECO:0000313" key="2">
    <source>
        <dbReference type="EMBL" id="CAG2239447.1"/>
    </source>
</evidence>
<accession>A0A8S3U0M2</accession>
<keyword evidence="3" id="KW-1185">Reference proteome</keyword>
<organism evidence="2 3">
    <name type="scientific">Mytilus edulis</name>
    <name type="common">Blue mussel</name>
    <dbReference type="NCBI Taxonomy" id="6550"/>
    <lineage>
        <taxon>Eukaryota</taxon>
        <taxon>Metazoa</taxon>
        <taxon>Spiralia</taxon>
        <taxon>Lophotrochozoa</taxon>
        <taxon>Mollusca</taxon>
        <taxon>Bivalvia</taxon>
        <taxon>Autobranchia</taxon>
        <taxon>Pteriomorphia</taxon>
        <taxon>Mytilida</taxon>
        <taxon>Mytiloidea</taxon>
        <taxon>Mytilidae</taxon>
        <taxon>Mytilinae</taxon>
        <taxon>Mytilus</taxon>
    </lineage>
</organism>
<feature type="transmembrane region" description="Helical" evidence="1">
    <location>
        <begin position="392"/>
        <end position="417"/>
    </location>
</feature>
<keyword evidence="1" id="KW-0812">Transmembrane</keyword>
<protein>
    <submittedName>
        <fullName evidence="2">Uncharacterized protein</fullName>
    </submittedName>
</protein>
<proteinExistence type="predicted"/>
<keyword evidence="1" id="KW-0472">Membrane</keyword>